<comment type="caution">
    <text evidence="2">The sequence shown here is derived from an EMBL/GenBank/DDBJ whole genome shotgun (WGS) entry which is preliminary data.</text>
</comment>
<keyword evidence="3" id="KW-1185">Reference proteome</keyword>
<organism evidence="2 3">
    <name type="scientific">Candidatus Manganitrophus noduliformans</name>
    <dbReference type="NCBI Taxonomy" id="2606439"/>
    <lineage>
        <taxon>Bacteria</taxon>
        <taxon>Pseudomonadati</taxon>
        <taxon>Nitrospirota</taxon>
        <taxon>Nitrospiria</taxon>
        <taxon>Candidatus Troglogloeales</taxon>
        <taxon>Candidatus Manganitrophaceae</taxon>
        <taxon>Candidatus Manganitrophus</taxon>
    </lineage>
</organism>
<gene>
    <name evidence="2" type="ORF">MNODULE_07690</name>
</gene>
<evidence type="ECO:0000256" key="1">
    <source>
        <dbReference type="SAM" id="MobiDB-lite"/>
    </source>
</evidence>
<protein>
    <submittedName>
        <fullName evidence="2">Uncharacterized protein</fullName>
    </submittedName>
</protein>
<accession>A0A7X6IAQ0</accession>
<feature type="compositionally biased region" description="Pro residues" evidence="1">
    <location>
        <begin position="121"/>
        <end position="134"/>
    </location>
</feature>
<dbReference type="AlphaFoldDB" id="A0A7X6IAQ0"/>
<name>A0A7X6IAQ0_9BACT</name>
<feature type="region of interest" description="Disordered" evidence="1">
    <location>
        <begin position="94"/>
        <end position="134"/>
    </location>
</feature>
<sequence length="173" mass="18443">MKTLLHDGQRMIELRRRQDCSASDSVMNFGSPDLALLFLRKCKSDPGSMALLRRFVAYHSDQAGLKRMSDHQVLQLLARSISDRQVKVVLHKGSAPLKGGAAQPSIPKPEPPQPKGSAARPAPPEPIKPVAAPPPIEEAVFASVDAAAQAATLKSAAQSGAPFCEECAKTRSA</sequence>
<dbReference type="RefSeq" id="WP_168058855.1">
    <property type="nucleotide sequence ID" value="NZ_VTOW01000001.1"/>
</dbReference>
<proteinExistence type="predicted"/>
<evidence type="ECO:0000313" key="2">
    <source>
        <dbReference type="EMBL" id="NKE70615.1"/>
    </source>
</evidence>
<dbReference type="EMBL" id="VTOW01000001">
    <property type="protein sequence ID" value="NKE70615.1"/>
    <property type="molecule type" value="Genomic_DNA"/>
</dbReference>
<dbReference type="Proteomes" id="UP000534783">
    <property type="component" value="Unassembled WGS sequence"/>
</dbReference>
<reference evidence="2 3" key="1">
    <citation type="journal article" date="2020" name="Nature">
        <title>Bacterial chemolithoautotrophy via manganese oxidation.</title>
        <authorList>
            <person name="Yu H."/>
            <person name="Leadbetter J.R."/>
        </authorList>
    </citation>
    <scope>NUCLEOTIDE SEQUENCE [LARGE SCALE GENOMIC DNA]</scope>
    <source>
        <strain evidence="2 3">Mn-1</strain>
    </source>
</reference>
<evidence type="ECO:0000313" key="3">
    <source>
        <dbReference type="Proteomes" id="UP000534783"/>
    </source>
</evidence>